<feature type="compositionally biased region" description="Polar residues" evidence="1">
    <location>
        <begin position="124"/>
        <end position="133"/>
    </location>
</feature>
<protein>
    <submittedName>
        <fullName evidence="2">Uncharacterized protein</fullName>
    </submittedName>
</protein>
<reference evidence="2 3" key="1">
    <citation type="submission" date="2014-03" db="EMBL/GenBank/DDBJ databases">
        <title>Genomics of Bifidobacteria.</title>
        <authorList>
            <person name="Ventura M."/>
            <person name="Milani C."/>
            <person name="Lugli G.A."/>
        </authorList>
    </citation>
    <scope>NUCLEOTIDE SEQUENCE [LARGE SCALE GENOMIC DNA]</scope>
    <source>
        <strain evidence="2 3">DSM 23967</strain>
    </source>
</reference>
<comment type="caution">
    <text evidence="2">The sequence shown here is derived from an EMBL/GenBank/DDBJ whole genome shotgun (WGS) entry which is preliminary data.</text>
</comment>
<gene>
    <name evidence="2" type="ORF">BISA_0187</name>
</gene>
<dbReference type="AlphaFoldDB" id="A0A087DF49"/>
<evidence type="ECO:0000256" key="1">
    <source>
        <dbReference type="SAM" id="MobiDB-lite"/>
    </source>
</evidence>
<dbReference type="Proteomes" id="UP000029066">
    <property type="component" value="Unassembled WGS sequence"/>
</dbReference>
<evidence type="ECO:0000313" key="2">
    <source>
        <dbReference type="EMBL" id="KFI94149.1"/>
    </source>
</evidence>
<sequence length="150" mass="17255">MQQTGFSVSNVIYARRIASRLQAKRYLNRPYVRATDEYRANIQRISIRKTSVCSRRVRKAREHTDVFSPAATRDNKKCCGNRRRTAATACGQLTRILGRAIRIFRTGQQRRSLTATHDCFSSRWTRGNRQARSPQRFPPPQPCEQPGDAS</sequence>
<evidence type="ECO:0000313" key="3">
    <source>
        <dbReference type="Proteomes" id="UP000029066"/>
    </source>
</evidence>
<proteinExistence type="predicted"/>
<dbReference type="EMBL" id="JGZN01000003">
    <property type="protein sequence ID" value="KFI94149.1"/>
    <property type="molecule type" value="Genomic_DNA"/>
</dbReference>
<accession>A0A087DF49</accession>
<organism evidence="2 3">
    <name type="scientific">Bifidobacterium saguini DSM 23967</name>
    <dbReference type="NCBI Taxonomy" id="1437607"/>
    <lineage>
        <taxon>Bacteria</taxon>
        <taxon>Bacillati</taxon>
        <taxon>Actinomycetota</taxon>
        <taxon>Actinomycetes</taxon>
        <taxon>Bifidobacteriales</taxon>
        <taxon>Bifidobacteriaceae</taxon>
        <taxon>Bifidobacterium</taxon>
    </lineage>
</organism>
<name>A0A087DF49_9BIFI</name>
<feature type="region of interest" description="Disordered" evidence="1">
    <location>
        <begin position="124"/>
        <end position="150"/>
    </location>
</feature>